<reference evidence="1" key="1">
    <citation type="submission" date="2013-08" db="EMBL/GenBank/DDBJ databases">
        <title>Gene expansion shapes genome architecture in the human pathogen Lichtheimia corymbifera: an evolutionary genomics analysis in the ancient terrestrial Mucorales (Mucoromycotina).</title>
        <authorList>
            <person name="Schwartze V.U."/>
            <person name="Winter S."/>
            <person name="Shelest E."/>
            <person name="Marcet-Houben M."/>
            <person name="Horn F."/>
            <person name="Wehner S."/>
            <person name="Hoffmann K."/>
            <person name="Riege K."/>
            <person name="Sammeth M."/>
            <person name="Nowrousian M."/>
            <person name="Valiante V."/>
            <person name="Linde J."/>
            <person name="Jacobsen I.D."/>
            <person name="Marz M."/>
            <person name="Brakhage A.A."/>
            <person name="Gabaldon T."/>
            <person name="Bocker S."/>
            <person name="Voigt K."/>
        </authorList>
    </citation>
    <scope>NUCLEOTIDE SEQUENCE [LARGE SCALE GENOMIC DNA]</scope>
    <source>
        <strain evidence="1">FSU 9682</strain>
    </source>
</reference>
<name>A0A068SH42_9FUNG</name>
<comment type="caution">
    <text evidence="1">The sequence shown here is derived from an EMBL/GenBank/DDBJ whole genome shotgun (WGS) entry which is preliminary data.</text>
</comment>
<keyword evidence="2" id="KW-1185">Reference proteome</keyword>
<proteinExistence type="predicted"/>
<accession>A0A068SH42</accession>
<dbReference type="VEuPathDB" id="FungiDB:LCOR_11941.1"/>
<evidence type="ECO:0000313" key="2">
    <source>
        <dbReference type="Proteomes" id="UP000027586"/>
    </source>
</evidence>
<evidence type="ECO:0000313" key="1">
    <source>
        <dbReference type="EMBL" id="CDH61162.1"/>
    </source>
</evidence>
<dbReference type="EMBL" id="CBTN010000146">
    <property type="protein sequence ID" value="CDH61162.1"/>
    <property type="molecule type" value="Genomic_DNA"/>
</dbReference>
<dbReference type="Proteomes" id="UP000027586">
    <property type="component" value="Unassembled WGS sequence"/>
</dbReference>
<protein>
    <submittedName>
        <fullName evidence="1">Uncharacterized protein</fullName>
    </submittedName>
</protein>
<dbReference type="AlphaFoldDB" id="A0A068SH42"/>
<gene>
    <name evidence="1" type="ORF">LCOR_11941.1</name>
</gene>
<sequence>MAISENKYSGTWLSRSAIVWHSRAWWLWTSQDSHVRTILNVLKQGSLLTIIVQSRRYCQAYTLFSVVSRRKLKREQASDESPKVVVVALTRNQEMNGHV</sequence>
<organism evidence="1 2">
    <name type="scientific">Lichtheimia corymbifera JMRC:FSU:9682</name>
    <dbReference type="NCBI Taxonomy" id="1263082"/>
    <lineage>
        <taxon>Eukaryota</taxon>
        <taxon>Fungi</taxon>
        <taxon>Fungi incertae sedis</taxon>
        <taxon>Mucoromycota</taxon>
        <taxon>Mucoromycotina</taxon>
        <taxon>Mucoromycetes</taxon>
        <taxon>Mucorales</taxon>
        <taxon>Lichtheimiaceae</taxon>
        <taxon>Lichtheimia</taxon>
    </lineage>
</organism>